<evidence type="ECO:0000256" key="1">
    <source>
        <dbReference type="SAM" id="Phobius"/>
    </source>
</evidence>
<keyword evidence="1" id="KW-0812">Transmembrane</keyword>
<name>A0AAV4PZU4_CAEEX</name>
<feature type="transmembrane region" description="Helical" evidence="1">
    <location>
        <begin position="34"/>
        <end position="51"/>
    </location>
</feature>
<comment type="caution">
    <text evidence="2">The sequence shown here is derived from an EMBL/GenBank/DDBJ whole genome shotgun (WGS) entry which is preliminary data.</text>
</comment>
<keyword evidence="1" id="KW-1133">Transmembrane helix</keyword>
<evidence type="ECO:0000313" key="2">
    <source>
        <dbReference type="EMBL" id="GIY02587.1"/>
    </source>
</evidence>
<protein>
    <submittedName>
        <fullName evidence="2">Uncharacterized protein</fullName>
    </submittedName>
</protein>
<reference evidence="2 3" key="1">
    <citation type="submission" date="2021-06" db="EMBL/GenBank/DDBJ databases">
        <title>Caerostris extrusa draft genome.</title>
        <authorList>
            <person name="Kono N."/>
            <person name="Arakawa K."/>
        </authorList>
    </citation>
    <scope>NUCLEOTIDE SEQUENCE [LARGE SCALE GENOMIC DNA]</scope>
</reference>
<keyword evidence="3" id="KW-1185">Reference proteome</keyword>
<dbReference type="Proteomes" id="UP001054945">
    <property type="component" value="Unassembled WGS sequence"/>
</dbReference>
<proteinExistence type="predicted"/>
<evidence type="ECO:0000313" key="3">
    <source>
        <dbReference type="Proteomes" id="UP001054945"/>
    </source>
</evidence>
<keyword evidence="1" id="KW-0472">Membrane</keyword>
<gene>
    <name evidence="2" type="ORF">CEXT_301541</name>
</gene>
<dbReference type="AlphaFoldDB" id="A0AAV4PZU4"/>
<sequence>MPLASINASRTDARQSLFWKKGRFRGEMEQSEDSLVIVFVFFSLTLIRLSLQTHILKFRSLDRVEDSFFHYEPAN</sequence>
<dbReference type="EMBL" id="BPLR01005458">
    <property type="protein sequence ID" value="GIY02587.1"/>
    <property type="molecule type" value="Genomic_DNA"/>
</dbReference>
<organism evidence="2 3">
    <name type="scientific">Caerostris extrusa</name>
    <name type="common">Bark spider</name>
    <name type="synonym">Caerostris bankana</name>
    <dbReference type="NCBI Taxonomy" id="172846"/>
    <lineage>
        <taxon>Eukaryota</taxon>
        <taxon>Metazoa</taxon>
        <taxon>Ecdysozoa</taxon>
        <taxon>Arthropoda</taxon>
        <taxon>Chelicerata</taxon>
        <taxon>Arachnida</taxon>
        <taxon>Araneae</taxon>
        <taxon>Araneomorphae</taxon>
        <taxon>Entelegynae</taxon>
        <taxon>Araneoidea</taxon>
        <taxon>Araneidae</taxon>
        <taxon>Caerostris</taxon>
    </lineage>
</organism>
<accession>A0AAV4PZU4</accession>